<feature type="compositionally biased region" description="Low complexity" evidence="2">
    <location>
        <begin position="1"/>
        <end position="18"/>
    </location>
</feature>
<evidence type="ECO:0000259" key="3">
    <source>
        <dbReference type="Pfam" id="PF10157"/>
    </source>
</evidence>
<dbReference type="Pfam" id="PF10157">
    <property type="entry name" value="BORCS6"/>
    <property type="match status" value="1"/>
</dbReference>
<feature type="region of interest" description="Disordered" evidence="2">
    <location>
        <begin position="1"/>
        <end position="26"/>
    </location>
</feature>
<evidence type="ECO:0000256" key="1">
    <source>
        <dbReference type="SAM" id="Coils"/>
    </source>
</evidence>
<keyword evidence="1" id="KW-0175">Coiled coil</keyword>
<sequence length="130" mass="14696">MQIMSATSHTSDDSTSISVRKTPPINPNLLNELEEQARGIAEDLEAMFQNLKSQMFEASVLTSASFDVYKQSVENYSTEIKEASNKTRELIELCVQLDKEFVDVQTLASNIKNIKQQVDTLHNAWTRISK</sequence>
<name>A0A8H4AKT6_GIGMA</name>
<dbReference type="AlphaFoldDB" id="A0A8H4AKT6"/>
<accession>A0A8H4AKT6</accession>
<gene>
    <name evidence="4" type="ORF">F8M41_018894</name>
</gene>
<dbReference type="Proteomes" id="UP000439903">
    <property type="component" value="Unassembled WGS sequence"/>
</dbReference>
<evidence type="ECO:0000313" key="5">
    <source>
        <dbReference type="Proteomes" id="UP000439903"/>
    </source>
</evidence>
<dbReference type="GO" id="GO:0032418">
    <property type="term" value="P:lysosome localization"/>
    <property type="evidence" value="ECO:0007669"/>
    <property type="project" value="TreeGrafter"/>
</dbReference>
<evidence type="ECO:0000313" key="4">
    <source>
        <dbReference type="EMBL" id="KAF0507840.1"/>
    </source>
</evidence>
<protein>
    <submittedName>
        <fullName evidence="4">BLOC-1-related complex subunit 6</fullName>
    </submittedName>
</protein>
<feature type="domain" description="BLOC-1-related complex subunit 6 C-terminal helix" evidence="3">
    <location>
        <begin position="23"/>
        <end position="121"/>
    </location>
</feature>
<dbReference type="PANTHER" id="PTHR13440:SF7">
    <property type="entry name" value="BLOC-1 RELATED COMPLEX SUBUNIT 6"/>
    <property type="match status" value="1"/>
</dbReference>
<dbReference type="InterPro" id="IPR019314">
    <property type="entry name" value="BORCS6"/>
</dbReference>
<organism evidence="4 5">
    <name type="scientific">Gigaspora margarita</name>
    <dbReference type="NCBI Taxonomy" id="4874"/>
    <lineage>
        <taxon>Eukaryota</taxon>
        <taxon>Fungi</taxon>
        <taxon>Fungi incertae sedis</taxon>
        <taxon>Mucoromycota</taxon>
        <taxon>Glomeromycotina</taxon>
        <taxon>Glomeromycetes</taxon>
        <taxon>Diversisporales</taxon>
        <taxon>Gigasporaceae</taxon>
        <taxon>Gigaspora</taxon>
    </lineage>
</organism>
<proteinExistence type="predicted"/>
<evidence type="ECO:0000256" key="2">
    <source>
        <dbReference type="SAM" id="MobiDB-lite"/>
    </source>
</evidence>
<dbReference type="OrthoDB" id="21270at2759"/>
<dbReference type="GO" id="GO:0099078">
    <property type="term" value="C:BORC complex"/>
    <property type="evidence" value="ECO:0007669"/>
    <property type="project" value="TreeGrafter"/>
</dbReference>
<keyword evidence="5" id="KW-1185">Reference proteome</keyword>
<comment type="caution">
    <text evidence="4">The sequence shown here is derived from an EMBL/GenBank/DDBJ whole genome shotgun (WGS) entry which is preliminary data.</text>
</comment>
<reference evidence="4 5" key="1">
    <citation type="journal article" date="2019" name="Environ. Microbiol.">
        <title>At the nexus of three kingdoms: the genome of the mycorrhizal fungus Gigaspora margarita provides insights into plant, endobacterial and fungal interactions.</title>
        <authorList>
            <person name="Venice F."/>
            <person name="Ghignone S."/>
            <person name="Salvioli di Fossalunga A."/>
            <person name="Amselem J."/>
            <person name="Novero M."/>
            <person name="Xianan X."/>
            <person name="Sedzielewska Toro K."/>
            <person name="Morin E."/>
            <person name="Lipzen A."/>
            <person name="Grigoriev I.V."/>
            <person name="Henrissat B."/>
            <person name="Martin F.M."/>
            <person name="Bonfante P."/>
        </authorList>
    </citation>
    <scope>NUCLEOTIDE SEQUENCE [LARGE SCALE GENOMIC DNA]</scope>
    <source>
        <strain evidence="4 5">BEG34</strain>
    </source>
</reference>
<feature type="coiled-coil region" evidence="1">
    <location>
        <begin position="30"/>
        <end position="124"/>
    </location>
</feature>
<dbReference type="InterPro" id="IPR046465">
    <property type="entry name" value="BORCS6_C"/>
</dbReference>
<dbReference type="EMBL" id="WTPW01000474">
    <property type="protein sequence ID" value="KAF0507840.1"/>
    <property type="molecule type" value="Genomic_DNA"/>
</dbReference>
<dbReference type="PANTHER" id="PTHR13440">
    <property type="entry name" value="BLOC-1 RELATED COMPLEX SUBUNIT 6"/>
    <property type="match status" value="1"/>
</dbReference>